<keyword evidence="14" id="KW-1185">Reference proteome</keyword>
<keyword evidence="6 12" id="KW-0441">Lipid A biosynthesis</keyword>
<dbReference type="OrthoDB" id="9802746at2"/>
<evidence type="ECO:0000256" key="7">
    <source>
        <dbReference type="ARBA" id="ARBA00022723"/>
    </source>
</evidence>
<evidence type="ECO:0000256" key="1">
    <source>
        <dbReference type="ARBA" id="ARBA00001947"/>
    </source>
</evidence>
<proteinExistence type="inferred from homology"/>
<evidence type="ECO:0000256" key="5">
    <source>
        <dbReference type="ARBA" id="ARBA00022516"/>
    </source>
</evidence>
<sequence>MGIVLGYQKTLAKPVTLSGIGVHGGKPVTASFLPADPDTGIVFHRKDADGKLHVIKALASEIGATDLCTSLGNRGVKVDTVEHLMAALMAMEIDNLVIEIDGSEVPILDGTSTCFIEAFEQAGLVSQPAKRRFIRVTRTVRVETGGSWAEFRPYDGTRFEVEIDFECPLIGRQGFSSDMNAQVFRREIASARTFGFMKDVEKLWASGHALGSSLDNSLVIGDDNSVINPGGLRFPDEFVRHKTLDAVGDLALAGAPFIGCFRSYRSGHRLNAAALRALLSDHSAFDIVESSGKRTGGRSADLVAVNAPVHAPWVL</sequence>
<dbReference type="SUPFAM" id="SSF54211">
    <property type="entry name" value="Ribosomal protein S5 domain 2-like"/>
    <property type="match status" value="2"/>
</dbReference>
<evidence type="ECO:0000256" key="10">
    <source>
        <dbReference type="ARBA" id="ARBA00023098"/>
    </source>
</evidence>
<dbReference type="Gene3D" id="3.30.1700.10">
    <property type="entry name" value="lpxc deacetylase, domain 2"/>
    <property type="match status" value="1"/>
</dbReference>
<dbReference type="InterPro" id="IPR004463">
    <property type="entry name" value="UDP-acyl_GlcNac_deAcase"/>
</dbReference>
<dbReference type="InterPro" id="IPR011334">
    <property type="entry name" value="UDP-acyl_GlcNac_deAcase_C"/>
</dbReference>
<evidence type="ECO:0000256" key="11">
    <source>
        <dbReference type="ARBA" id="ARBA00024535"/>
    </source>
</evidence>
<keyword evidence="5 12" id="KW-0444">Lipid biosynthesis</keyword>
<evidence type="ECO:0000256" key="6">
    <source>
        <dbReference type="ARBA" id="ARBA00022556"/>
    </source>
</evidence>
<comment type="caution">
    <text evidence="13">The sequence shown here is derived from an EMBL/GenBank/DDBJ whole genome shotgun (WGS) entry which is preliminary data.</text>
</comment>
<protein>
    <recommendedName>
        <fullName evidence="4 12">UDP-3-O-acyl-N-acetylglucosamine deacetylase</fullName>
        <shortName evidence="12">UDP-3-O-acyl-GlcNAc deacetylase</shortName>
        <ecNumber evidence="4 12">3.5.1.108</ecNumber>
    </recommendedName>
    <alternativeName>
        <fullName evidence="12">UDP-3-O-[R-3-hydroxymyristoyl]-N-acetylglucosamine deacetylase</fullName>
    </alternativeName>
</protein>
<dbReference type="AlphaFoldDB" id="A0A135HUG7"/>
<dbReference type="EC" id="3.5.1.108" evidence="4 12"/>
<gene>
    <name evidence="12" type="primary">lpxC</name>
    <name evidence="13" type="ORF">ATN84_12480</name>
</gene>
<evidence type="ECO:0000256" key="3">
    <source>
        <dbReference type="ARBA" id="ARBA00005002"/>
    </source>
</evidence>
<comment type="catalytic activity">
    <reaction evidence="11 12">
        <text>a UDP-3-O-[(3R)-3-hydroxyacyl]-N-acetyl-alpha-D-glucosamine + H2O = a UDP-3-O-[(3R)-3-hydroxyacyl]-alpha-D-glucosamine + acetate</text>
        <dbReference type="Rhea" id="RHEA:67816"/>
        <dbReference type="ChEBI" id="CHEBI:15377"/>
        <dbReference type="ChEBI" id="CHEBI:30089"/>
        <dbReference type="ChEBI" id="CHEBI:137740"/>
        <dbReference type="ChEBI" id="CHEBI:173225"/>
        <dbReference type="EC" id="3.5.1.108"/>
    </reaction>
</comment>
<dbReference type="Proteomes" id="UP000070107">
    <property type="component" value="Unassembled WGS sequence"/>
</dbReference>
<feature type="active site" description="Proton donor" evidence="12">
    <location>
        <position position="268"/>
    </location>
</feature>
<feature type="binding site" evidence="12">
    <location>
        <position position="241"/>
    </location>
    <ligand>
        <name>Zn(2+)</name>
        <dbReference type="ChEBI" id="CHEBI:29105"/>
    </ligand>
</feature>
<comment type="function">
    <text evidence="2 12">Catalyzes the hydrolysis of UDP-3-O-myristoyl-N-acetylglucosamine to form UDP-3-O-myristoylglucosamine and acetate, the committed step in lipid A biosynthesis.</text>
</comment>
<keyword evidence="9 12" id="KW-0862">Zinc</keyword>
<evidence type="ECO:0000256" key="9">
    <source>
        <dbReference type="ARBA" id="ARBA00022833"/>
    </source>
</evidence>
<dbReference type="GO" id="GO:0046872">
    <property type="term" value="F:metal ion binding"/>
    <property type="evidence" value="ECO:0007669"/>
    <property type="project" value="UniProtKB-KW"/>
</dbReference>
<evidence type="ECO:0000256" key="4">
    <source>
        <dbReference type="ARBA" id="ARBA00012745"/>
    </source>
</evidence>
<keyword evidence="8 12" id="KW-0378">Hydrolase</keyword>
<dbReference type="RefSeq" id="WP_068882415.1">
    <property type="nucleotide sequence ID" value="NZ_LNTU01000023.1"/>
</dbReference>
<dbReference type="STRING" id="1494590.ATN84_12480"/>
<evidence type="ECO:0000256" key="12">
    <source>
        <dbReference type="HAMAP-Rule" id="MF_00388"/>
    </source>
</evidence>
<keyword evidence="7 12" id="KW-0479">Metal-binding</keyword>
<organism evidence="13 14">
    <name type="scientific">Paramesorhizobium deserti</name>
    <dbReference type="NCBI Taxonomy" id="1494590"/>
    <lineage>
        <taxon>Bacteria</taxon>
        <taxon>Pseudomonadati</taxon>
        <taxon>Pseudomonadota</taxon>
        <taxon>Alphaproteobacteria</taxon>
        <taxon>Hyphomicrobiales</taxon>
        <taxon>Phyllobacteriaceae</taxon>
        <taxon>Paramesorhizobium</taxon>
    </lineage>
</organism>
<dbReference type="GO" id="GO:0016020">
    <property type="term" value="C:membrane"/>
    <property type="evidence" value="ECO:0007669"/>
    <property type="project" value="GOC"/>
</dbReference>
<feature type="binding site" evidence="12">
    <location>
        <position position="245"/>
    </location>
    <ligand>
        <name>Zn(2+)</name>
        <dbReference type="ChEBI" id="CHEBI:29105"/>
    </ligand>
</feature>
<dbReference type="HAMAP" id="MF_00388">
    <property type="entry name" value="LpxC"/>
    <property type="match status" value="1"/>
</dbReference>
<dbReference type="Gene3D" id="3.30.230.20">
    <property type="entry name" value="lpxc deacetylase, domain 1"/>
    <property type="match status" value="1"/>
</dbReference>
<evidence type="ECO:0000256" key="2">
    <source>
        <dbReference type="ARBA" id="ARBA00002923"/>
    </source>
</evidence>
<evidence type="ECO:0000313" key="14">
    <source>
        <dbReference type="Proteomes" id="UP000070107"/>
    </source>
</evidence>
<dbReference type="PANTHER" id="PTHR33694">
    <property type="entry name" value="UDP-3-O-ACYL-N-ACETYLGLUCOSAMINE DEACETYLASE 1, MITOCHONDRIAL-RELATED"/>
    <property type="match status" value="1"/>
</dbReference>
<keyword evidence="10 12" id="KW-0443">Lipid metabolism</keyword>
<dbReference type="InterPro" id="IPR020568">
    <property type="entry name" value="Ribosomal_Su5_D2-typ_SF"/>
</dbReference>
<comment type="similarity">
    <text evidence="12">Belongs to the LpxC family.</text>
</comment>
<dbReference type="Pfam" id="PF03331">
    <property type="entry name" value="LpxC"/>
    <property type="match status" value="1"/>
</dbReference>
<comment type="pathway">
    <text evidence="3 12">Glycolipid biosynthesis; lipid IV(A) biosynthesis; lipid IV(A) from (3R)-3-hydroxytetradecanoyl-[acyl-carrier-protein] and UDP-N-acetyl-alpha-D-glucosamine: step 2/6.</text>
</comment>
<dbReference type="GO" id="GO:0009245">
    <property type="term" value="P:lipid A biosynthetic process"/>
    <property type="evidence" value="ECO:0007669"/>
    <property type="project" value="UniProtKB-UniRule"/>
</dbReference>
<evidence type="ECO:0000313" key="13">
    <source>
        <dbReference type="EMBL" id="KXF76824.1"/>
    </source>
</evidence>
<accession>A0A135HUG7</accession>
<name>A0A135HUG7_9HYPH</name>
<evidence type="ECO:0000256" key="8">
    <source>
        <dbReference type="ARBA" id="ARBA00022801"/>
    </source>
</evidence>
<feature type="binding site" evidence="12">
    <location>
        <position position="83"/>
    </location>
    <ligand>
        <name>Zn(2+)</name>
        <dbReference type="ChEBI" id="CHEBI:29105"/>
    </ligand>
</feature>
<dbReference type="UniPathway" id="UPA00359">
    <property type="reaction ID" value="UER00478"/>
</dbReference>
<dbReference type="InterPro" id="IPR015870">
    <property type="entry name" value="UDP-acyl_N-AcGlcN_deAcase_N"/>
</dbReference>
<dbReference type="NCBIfam" id="TIGR00325">
    <property type="entry name" value="lpxC"/>
    <property type="match status" value="1"/>
</dbReference>
<comment type="cofactor">
    <cofactor evidence="1 12">
        <name>Zn(2+)</name>
        <dbReference type="ChEBI" id="CHEBI:29105"/>
    </cofactor>
</comment>
<dbReference type="PANTHER" id="PTHR33694:SF1">
    <property type="entry name" value="UDP-3-O-ACYL-N-ACETYLGLUCOSAMINE DEACETYLASE 1, MITOCHONDRIAL-RELATED"/>
    <property type="match status" value="1"/>
</dbReference>
<dbReference type="EMBL" id="LNTU01000023">
    <property type="protein sequence ID" value="KXF76824.1"/>
    <property type="molecule type" value="Genomic_DNA"/>
</dbReference>
<dbReference type="GO" id="GO:0103117">
    <property type="term" value="F:UDP-3-O-acyl-N-acetylglucosamine deacetylase activity"/>
    <property type="evidence" value="ECO:0007669"/>
    <property type="project" value="UniProtKB-UniRule"/>
</dbReference>
<reference evidence="13 14" key="1">
    <citation type="submission" date="2015-11" db="EMBL/GenBank/DDBJ databases">
        <title>Draft genome sequence of Paramesorhizobium deserti A-3-E, a strain highly resistant to diverse beta-lactam antibiotics.</title>
        <authorList>
            <person name="Lv R."/>
            <person name="Yang X."/>
            <person name="Fang N."/>
            <person name="Guo J."/>
            <person name="Luo X."/>
            <person name="Peng F."/>
            <person name="Yang R."/>
            <person name="Cui Y."/>
            <person name="Fang C."/>
            <person name="Song Y."/>
        </authorList>
    </citation>
    <scope>NUCLEOTIDE SEQUENCE [LARGE SCALE GENOMIC DNA]</scope>
    <source>
        <strain evidence="13 14">A-3-E</strain>
    </source>
</reference>